<evidence type="ECO:0000313" key="3">
    <source>
        <dbReference type="Proteomes" id="UP000260644"/>
    </source>
</evidence>
<dbReference type="PANTHER" id="PTHR37841">
    <property type="entry name" value="GLR2918 PROTEIN"/>
    <property type="match status" value="1"/>
</dbReference>
<protein>
    <recommendedName>
        <fullName evidence="4">WG repeat-containing protein</fullName>
    </recommendedName>
</protein>
<evidence type="ECO:0008006" key="4">
    <source>
        <dbReference type="Google" id="ProtNLM"/>
    </source>
</evidence>
<name>A0A3E1YEX4_9BACT</name>
<keyword evidence="3" id="KW-1185">Reference proteome</keyword>
<comment type="caution">
    <text evidence="2">The sequence shown here is derived from an EMBL/GenBank/DDBJ whole genome shotgun (WGS) entry which is preliminary data.</text>
</comment>
<dbReference type="EMBL" id="QPMM01000002">
    <property type="protein sequence ID" value="RFS25085.1"/>
    <property type="molecule type" value="Genomic_DNA"/>
</dbReference>
<dbReference type="PANTHER" id="PTHR37841:SF1">
    <property type="entry name" value="DUF3298 DOMAIN-CONTAINING PROTEIN"/>
    <property type="match status" value="1"/>
</dbReference>
<evidence type="ECO:0000313" key="2">
    <source>
        <dbReference type="EMBL" id="RFS25085.1"/>
    </source>
</evidence>
<organism evidence="2 3">
    <name type="scientific">Chitinophaga silvatica</name>
    <dbReference type="NCBI Taxonomy" id="2282649"/>
    <lineage>
        <taxon>Bacteria</taxon>
        <taxon>Pseudomonadati</taxon>
        <taxon>Bacteroidota</taxon>
        <taxon>Chitinophagia</taxon>
        <taxon>Chitinophagales</taxon>
        <taxon>Chitinophagaceae</taxon>
        <taxon>Chitinophaga</taxon>
    </lineage>
</organism>
<dbReference type="OrthoDB" id="5464673at2"/>
<keyword evidence="1" id="KW-0732">Signal</keyword>
<dbReference type="AlphaFoldDB" id="A0A3E1YEX4"/>
<dbReference type="Proteomes" id="UP000260644">
    <property type="component" value="Unassembled WGS sequence"/>
</dbReference>
<sequence>MRYRYWLLLMSVLPLSIHAQTRTIYNKLGMKEGGELTRNSPLEPDYSSIMGIPASTSVRSRNELTNLMLQTKELFKTPSRFAANYSIPILDTLQLADGNFLYSENGKYGLKSAGGAILTAPKYDFVEKKEKGFVGYQSDTCNYFDNTGKALLSRYYYSITPTSKSTFIIQNNKGFGVLDAANKTIIEPVFYNIEPLEQQGQLFYKISPEAKKYYYVSQNVKDTIWINDEGSFLKIIDSEYWTLGGRIINIKTKRELTSEKEVYIEIIDEKKQLANLSWKDGRYLINFKGQIIVDQVFGTIGQFNESGYAVASVKDQGGTEKWGVINRNGSWVVPAKYYRTSFINNQVVQVINEERLGGTIRLKDGKTLLSNKYTDIRTLDDKLGYAVLKDANRYKIDVFTLKDSKIIRNVPFRSLSKLRICGGKGFIASNEAGETLLNENFEPLTKRAYSRIFYGPADNSILATDFRGDTVMTQWMSCSGKIQTLKVNGKESDVFNSLIKIDEGFYYVKTLENRGYFILRDGTTVPADNSLESIERADFQDYYIMVADNGKYGLINSEGKTIMPLEFVHIGKFNRMTGLASYSFDGEHYGYFTTTGELLFGGKYDKTGSLGLGVFKVENNGYKTVLNRSNTRVTGYTYSIIELVGGLIKVESDKFSIIGKRIR</sequence>
<proteinExistence type="predicted"/>
<dbReference type="Pfam" id="PF14903">
    <property type="entry name" value="WG_beta_rep"/>
    <property type="match status" value="1"/>
</dbReference>
<dbReference type="RefSeq" id="WP_116975079.1">
    <property type="nucleotide sequence ID" value="NZ_QPMM01000002.1"/>
</dbReference>
<feature type="chain" id="PRO_5017822551" description="WG repeat-containing protein" evidence="1">
    <location>
        <begin position="20"/>
        <end position="663"/>
    </location>
</feature>
<accession>A0A3E1YEX4</accession>
<feature type="signal peptide" evidence="1">
    <location>
        <begin position="1"/>
        <end position="19"/>
    </location>
</feature>
<gene>
    <name evidence="2" type="ORF">DVR12_07835</name>
</gene>
<evidence type="ECO:0000256" key="1">
    <source>
        <dbReference type="SAM" id="SignalP"/>
    </source>
</evidence>
<reference evidence="2 3" key="1">
    <citation type="submission" date="2018-07" db="EMBL/GenBank/DDBJ databases">
        <title>Chitinophaga K2CV101002-2 sp. nov., isolated from a monsoon evergreen broad-leaved forest soil.</title>
        <authorList>
            <person name="Lv Y."/>
        </authorList>
    </citation>
    <scope>NUCLEOTIDE SEQUENCE [LARGE SCALE GENOMIC DNA]</scope>
    <source>
        <strain evidence="2 3">GDMCC 1.1288</strain>
    </source>
</reference>
<dbReference type="InterPro" id="IPR032774">
    <property type="entry name" value="WG_beta_rep"/>
</dbReference>